<evidence type="ECO:0000313" key="14">
    <source>
        <dbReference type="Proteomes" id="UP000825729"/>
    </source>
</evidence>
<reference evidence="13 14" key="1">
    <citation type="submission" date="2021-07" db="EMBL/GenBank/DDBJ databases">
        <title>The Aristolochia fimbriata genome: insights into angiosperm evolution, floral development and chemical biosynthesis.</title>
        <authorList>
            <person name="Jiao Y."/>
        </authorList>
    </citation>
    <scope>NUCLEOTIDE SEQUENCE [LARGE SCALE GENOMIC DNA]</scope>
    <source>
        <strain evidence="13">IBCAS-2021</strain>
        <tissue evidence="13">Leaf</tissue>
    </source>
</reference>
<dbReference type="GO" id="GO:0016020">
    <property type="term" value="C:membrane"/>
    <property type="evidence" value="ECO:0007669"/>
    <property type="project" value="UniProtKB-SubCell"/>
</dbReference>
<dbReference type="InterPro" id="IPR013210">
    <property type="entry name" value="LRR_N_plant-typ"/>
</dbReference>
<dbReference type="GO" id="GO:0004672">
    <property type="term" value="F:protein kinase activity"/>
    <property type="evidence" value="ECO:0007669"/>
    <property type="project" value="InterPro"/>
</dbReference>
<accession>A0AAV7ESS1</accession>
<keyword evidence="2" id="KW-0597">Phosphoprotein</keyword>
<dbReference type="PANTHER" id="PTHR48007:SF8">
    <property type="entry name" value="RECEPTOR PROTEIN KINASE-LIKE PROTEIN ZAR1"/>
    <property type="match status" value="1"/>
</dbReference>
<dbReference type="InterPro" id="IPR001611">
    <property type="entry name" value="Leu-rich_rpt"/>
</dbReference>
<evidence type="ECO:0000313" key="13">
    <source>
        <dbReference type="EMBL" id="KAG9450687.1"/>
    </source>
</evidence>
<dbReference type="SUPFAM" id="SSF52058">
    <property type="entry name" value="L domain-like"/>
    <property type="match status" value="1"/>
</dbReference>
<dbReference type="PROSITE" id="PS50011">
    <property type="entry name" value="PROTEIN_KINASE_DOM"/>
    <property type="match status" value="1"/>
</dbReference>
<feature type="domain" description="Protein kinase" evidence="12">
    <location>
        <begin position="349"/>
        <end position="643"/>
    </location>
</feature>
<dbReference type="SMART" id="SM00369">
    <property type="entry name" value="LRR_TYP"/>
    <property type="match status" value="3"/>
</dbReference>
<keyword evidence="5 11" id="KW-0732">Signal</keyword>
<dbReference type="PANTHER" id="PTHR48007">
    <property type="entry name" value="LEUCINE-RICH REPEAT RECEPTOR-LIKE PROTEIN KINASE PXC1"/>
    <property type="match status" value="1"/>
</dbReference>
<dbReference type="Gene3D" id="3.80.10.10">
    <property type="entry name" value="Ribonuclease Inhibitor"/>
    <property type="match status" value="2"/>
</dbReference>
<dbReference type="InterPro" id="IPR003591">
    <property type="entry name" value="Leu-rich_rpt_typical-subtyp"/>
</dbReference>
<dbReference type="AlphaFoldDB" id="A0AAV7ESS1"/>
<comment type="subcellular location">
    <subcellularLocation>
        <location evidence="1">Membrane</location>
        <topology evidence="1">Single-pass membrane protein</topology>
    </subcellularLocation>
</comment>
<evidence type="ECO:0000256" key="5">
    <source>
        <dbReference type="ARBA" id="ARBA00022729"/>
    </source>
</evidence>
<dbReference type="InterPro" id="IPR032675">
    <property type="entry name" value="LRR_dom_sf"/>
</dbReference>
<evidence type="ECO:0000256" key="4">
    <source>
        <dbReference type="ARBA" id="ARBA00022692"/>
    </source>
</evidence>
<dbReference type="GO" id="GO:0005524">
    <property type="term" value="F:ATP binding"/>
    <property type="evidence" value="ECO:0007669"/>
    <property type="project" value="InterPro"/>
</dbReference>
<dbReference type="InterPro" id="IPR000719">
    <property type="entry name" value="Prot_kinase_dom"/>
</dbReference>
<keyword evidence="3" id="KW-0433">Leucine-rich repeat</keyword>
<dbReference type="Pfam" id="PF08263">
    <property type="entry name" value="LRRNT_2"/>
    <property type="match status" value="1"/>
</dbReference>
<evidence type="ECO:0000256" key="6">
    <source>
        <dbReference type="ARBA" id="ARBA00022737"/>
    </source>
</evidence>
<evidence type="ECO:0000256" key="10">
    <source>
        <dbReference type="SAM" id="Phobius"/>
    </source>
</evidence>
<dbReference type="Pfam" id="PF00560">
    <property type="entry name" value="LRR_1"/>
    <property type="match status" value="1"/>
</dbReference>
<evidence type="ECO:0000256" key="3">
    <source>
        <dbReference type="ARBA" id="ARBA00022614"/>
    </source>
</evidence>
<sequence>MEFSLRIAYSLLFFFFYLDSVSSLNSDGFSLLALKEAVTFDPHRSLSSWKESHETPCGWPGISCISGRVSEISLPNKGLAGYIPSELGFLFSLRRLSLRNNNFSNPIPSGLFAASSLVSLDLSHNFLTGRIPAEIRVLKNLTHLDLSSNLLNGSLPDALSDLTSLSGSLNLSYNRFSGQVPESFGKFRVSVSLDLRYNNLSGPIPQSGSLLNQGPTAFTGNLYLCGFPLQNPCSSPENTKTPLNPLNPVDPKDQGNVRPTFDTSTPTHKDAKKALSIPILCGVVFIAVSLFVSVCIFRKKLTFTEGAKVEKERNSIGIGGIGCDREEGLNGEFHVLDEGFKLELEELLRASAYVVGKSRNGIVYKVVVGKGISVAVRRLSEGSGGLSRRLKEFEAEVEAIARVCHPNIVRLRAYYYASDEKLLVSDYISNGTLHSALHGGAVNSSPALPWGTRLNIAQGAGRGLAHIHECGPRKHVHGNLKSSKILLDEDFQPYISGFGISRLVSSAYQASDSFSRKQNATTQFVSAASECYLAPEARGVGQRPTQKCDVYAFGIILLELLTGRQPEARPESNEMELEVFVRQAFKEERPLSEIVDRSLLHEVYAKKQVLAVFHIALGCTDANPEMRPRMRAVSDCLSRVGCH</sequence>
<dbReference type="Gene3D" id="1.10.510.10">
    <property type="entry name" value="Transferase(Phosphotransferase) domain 1"/>
    <property type="match status" value="1"/>
</dbReference>
<evidence type="ECO:0000256" key="8">
    <source>
        <dbReference type="ARBA" id="ARBA00023136"/>
    </source>
</evidence>
<evidence type="ECO:0000256" key="2">
    <source>
        <dbReference type="ARBA" id="ARBA00022553"/>
    </source>
</evidence>
<evidence type="ECO:0000259" key="12">
    <source>
        <dbReference type="PROSITE" id="PS50011"/>
    </source>
</evidence>
<dbReference type="Pfam" id="PF07714">
    <property type="entry name" value="PK_Tyr_Ser-Thr"/>
    <property type="match status" value="1"/>
</dbReference>
<keyword evidence="4 10" id="KW-0812">Transmembrane</keyword>
<proteinExistence type="predicted"/>
<name>A0AAV7ESS1_ARIFI</name>
<dbReference type="Pfam" id="PF13855">
    <property type="entry name" value="LRR_8"/>
    <property type="match status" value="1"/>
</dbReference>
<protein>
    <recommendedName>
        <fullName evidence="12">Protein kinase domain-containing protein</fullName>
    </recommendedName>
</protein>
<evidence type="ECO:0000256" key="7">
    <source>
        <dbReference type="ARBA" id="ARBA00022989"/>
    </source>
</evidence>
<organism evidence="13 14">
    <name type="scientific">Aristolochia fimbriata</name>
    <name type="common">White veined hardy Dutchman's pipe vine</name>
    <dbReference type="NCBI Taxonomy" id="158543"/>
    <lineage>
        <taxon>Eukaryota</taxon>
        <taxon>Viridiplantae</taxon>
        <taxon>Streptophyta</taxon>
        <taxon>Embryophyta</taxon>
        <taxon>Tracheophyta</taxon>
        <taxon>Spermatophyta</taxon>
        <taxon>Magnoliopsida</taxon>
        <taxon>Magnoliidae</taxon>
        <taxon>Piperales</taxon>
        <taxon>Aristolochiaceae</taxon>
        <taxon>Aristolochia</taxon>
    </lineage>
</organism>
<comment type="caution">
    <text evidence="13">The sequence shown here is derived from an EMBL/GenBank/DDBJ whole genome shotgun (WGS) entry which is preliminary data.</text>
</comment>
<feature type="signal peptide" evidence="11">
    <location>
        <begin position="1"/>
        <end position="23"/>
    </location>
</feature>
<dbReference type="InterPro" id="IPR046959">
    <property type="entry name" value="PRK1-6/SRF4-like"/>
</dbReference>
<dbReference type="PRINTS" id="PR00019">
    <property type="entry name" value="LEURICHRPT"/>
</dbReference>
<feature type="chain" id="PRO_5043798491" description="Protein kinase domain-containing protein" evidence="11">
    <location>
        <begin position="24"/>
        <end position="643"/>
    </location>
</feature>
<feature type="transmembrane region" description="Helical" evidence="10">
    <location>
        <begin position="275"/>
        <end position="297"/>
    </location>
</feature>
<feature type="region of interest" description="Disordered" evidence="9">
    <location>
        <begin position="246"/>
        <end position="265"/>
    </location>
</feature>
<dbReference type="FunFam" id="3.80.10.10:FF:000722">
    <property type="entry name" value="Leucine-rich repeat receptor-like protein kinase"/>
    <property type="match status" value="1"/>
</dbReference>
<evidence type="ECO:0000256" key="11">
    <source>
        <dbReference type="SAM" id="SignalP"/>
    </source>
</evidence>
<dbReference type="Gene3D" id="3.30.200.20">
    <property type="entry name" value="Phosphorylase Kinase, domain 1"/>
    <property type="match status" value="1"/>
</dbReference>
<dbReference type="InterPro" id="IPR001245">
    <property type="entry name" value="Ser-Thr/Tyr_kinase_cat_dom"/>
</dbReference>
<keyword evidence="14" id="KW-1185">Reference proteome</keyword>
<dbReference type="InterPro" id="IPR011009">
    <property type="entry name" value="Kinase-like_dom_sf"/>
</dbReference>
<evidence type="ECO:0000256" key="1">
    <source>
        <dbReference type="ARBA" id="ARBA00004167"/>
    </source>
</evidence>
<dbReference type="Proteomes" id="UP000825729">
    <property type="component" value="Unassembled WGS sequence"/>
</dbReference>
<keyword evidence="8 10" id="KW-0472">Membrane</keyword>
<gene>
    <name evidence="13" type="ORF">H6P81_010652</name>
</gene>
<keyword evidence="6" id="KW-0677">Repeat</keyword>
<evidence type="ECO:0000256" key="9">
    <source>
        <dbReference type="SAM" id="MobiDB-lite"/>
    </source>
</evidence>
<dbReference type="SUPFAM" id="SSF56112">
    <property type="entry name" value="Protein kinase-like (PK-like)"/>
    <property type="match status" value="1"/>
</dbReference>
<keyword evidence="7 10" id="KW-1133">Transmembrane helix</keyword>
<dbReference type="EMBL" id="JAINDJ010000004">
    <property type="protein sequence ID" value="KAG9450687.1"/>
    <property type="molecule type" value="Genomic_DNA"/>
</dbReference>
<dbReference type="PROSITE" id="PS51450">
    <property type="entry name" value="LRR"/>
    <property type="match status" value="1"/>
</dbReference>
<dbReference type="FunFam" id="3.80.10.10:FF:000129">
    <property type="entry name" value="Leucine-rich repeat receptor-like kinase"/>
    <property type="match status" value="1"/>
</dbReference>